<organism evidence="2 3">
    <name type="scientific">Syntrophus aciditrophicus (strain SB)</name>
    <dbReference type="NCBI Taxonomy" id="56780"/>
    <lineage>
        <taxon>Bacteria</taxon>
        <taxon>Pseudomonadati</taxon>
        <taxon>Thermodesulfobacteriota</taxon>
        <taxon>Syntrophia</taxon>
        <taxon>Syntrophales</taxon>
        <taxon>Syntrophaceae</taxon>
        <taxon>Syntrophus</taxon>
    </lineage>
</organism>
<dbReference type="KEGG" id="sat:SYN_00333"/>
<dbReference type="OrthoDB" id="20261at2"/>
<dbReference type="EMBL" id="CP000252">
    <property type="protein sequence ID" value="ABC78821.1"/>
    <property type="molecule type" value="Genomic_DNA"/>
</dbReference>
<name>Q2LXL3_SYNAS</name>
<reference evidence="2 3" key="1">
    <citation type="journal article" date="2007" name="Proc. Natl. Acad. Sci. U.S.A.">
        <title>The genome of Syntrophus aciditrophicus: life at the thermodynamic limit of microbial growth.</title>
        <authorList>
            <person name="McInerney M.J."/>
            <person name="Rohlin L."/>
            <person name="Mouttaki H."/>
            <person name="Kim U."/>
            <person name="Krupp R.S."/>
            <person name="Rios-Hernandez L."/>
            <person name="Sieber J."/>
            <person name="Struchtemeyer C.G."/>
            <person name="Bhattacharyya A."/>
            <person name="Campbell J.W."/>
            <person name="Gunsalus R.P."/>
        </authorList>
    </citation>
    <scope>NUCLEOTIDE SEQUENCE [LARGE SCALE GENOMIC DNA]</scope>
    <source>
        <strain evidence="2 3">SB</strain>
    </source>
</reference>
<dbReference type="RefSeq" id="WP_011418837.1">
    <property type="nucleotide sequence ID" value="NC_007759.1"/>
</dbReference>
<sequence>MKFNSIATKALLFIVLSLFVFLRSNAPGQEQIFPAYGVGKIEVRLYTDYFCPPCRNMEPAVEPILKDLIKNNVIRLTLVDVPLSRQSILYTRYFLYALKSKNDPEHAIKIRKILFETAEAGSVTTQEQIEKHLKSKEIPFHPFDLKSAFDRFNVLIREDHINATPTCVIIKSGKKEVFSGGEDIVNALRHLR</sequence>
<evidence type="ECO:0000313" key="3">
    <source>
        <dbReference type="Proteomes" id="UP000001933"/>
    </source>
</evidence>
<dbReference type="eggNOG" id="COG1651">
    <property type="taxonomic scope" value="Bacteria"/>
</dbReference>
<keyword evidence="3" id="KW-1185">Reference proteome</keyword>
<dbReference type="Proteomes" id="UP000001933">
    <property type="component" value="Chromosome"/>
</dbReference>
<dbReference type="STRING" id="56780.SYN_00333"/>
<dbReference type="InterPro" id="IPR036249">
    <property type="entry name" value="Thioredoxin-like_sf"/>
</dbReference>
<proteinExistence type="predicted"/>
<evidence type="ECO:0000313" key="2">
    <source>
        <dbReference type="EMBL" id="ABC78821.1"/>
    </source>
</evidence>
<gene>
    <name evidence="2" type="ORF">SYN_00333</name>
</gene>
<dbReference type="InterPro" id="IPR012336">
    <property type="entry name" value="Thioredoxin-like_fold"/>
</dbReference>
<evidence type="ECO:0000259" key="1">
    <source>
        <dbReference type="Pfam" id="PF13462"/>
    </source>
</evidence>
<dbReference type="Pfam" id="PF13462">
    <property type="entry name" value="Thioredoxin_4"/>
    <property type="match status" value="1"/>
</dbReference>
<dbReference type="HOGENOM" id="CLU_1234056_0_0_7"/>
<accession>Q2LXL3</accession>
<feature type="domain" description="Thioredoxin-like fold" evidence="1">
    <location>
        <begin position="42"/>
        <end position="169"/>
    </location>
</feature>
<dbReference type="InParanoid" id="Q2LXL3"/>
<protein>
    <submittedName>
        <fullName evidence="2">Hypothetical exported protein</fullName>
    </submittedName>
</protein>
<dbReference type="AlphaFoldDB" id="Q2LXL3"/>
<dbReference type="SUPFAM" id="SSF52833">
    <property type="entry name" value="Thioredoxin-like"/>
    <property type="match status" value="1"/>
</dbReference>
<dbReference type="Gene3D" id="3.40.30.10">
    <property type="entry name" value="Glutaredoxin"/>
    <property type="match status" value="1"/>
</dbReference>